<feature type="signal peptide" evidence="2">
    <location>
        <begin position="1"/>
        <end position="20"/>
    </location>
</feature>
<feature type="region of interest" description="Disordered" evidence="1">
    <location>
        <begin position="44"/>
        <end position="68"/>
    </location>
</feature>
<keyword evidence="2" id="KW-0732">Signal</keyword>
<dbReference type="RefSeq" id="WP_111516000.1">
    <property type="nucleotide sequence ID" value="NZ_QFYR01000004.1"/>
</dbReference>
<organism evidence="3 4">
    <name type="scientific">Phenylobacterium deserti</name>
    <dbReference type="NCBI Taxonomy" id="1914756"/>
    <lineage>
        <taxon>Bacteria</taxon>
        <taxon>Pseudomonadati</taxon>
        <taxon>Pseudomonadota</taxon>
        <taxon>Alphaproteobacteria</taxon>
        <taxon>Caulobacterales</taxon>
        <taxon>Caulobacteraceae</taxon>
        <taxon>Phenylobacterium</taxon>
    </lineage>
</organism>
<evidence type="ECO:0000256" key="1">
    <source>
        <dbReference type="SAM" id="MobiDB-lite"/>
    </source>
</evidence>
<comment type="caution">
    <text evidence="3">The sequence shown here is derived from an EMBL/GenBank/DDBJ whole genome shotgun (WGS) entry which is preliminary data.</text>
</comment>
<reference evidence="4" key="1">
    <citation type="submission" date="2018-05" db="EMBL/GenBank/DDBJ databases">
        <authorList>
            <person name="Li X."/>
        </authorList>
    </citation>
    <scope>NUCLEOTIDE SEQUENCE [LARGE SCALE GENOMIC DNA]</scope>
    <source>
        <strain evidence="4">YIM 73061</strain>
    </source>
</reference>
<name>A0A328AA86_9CAUL</name>
<feature type="chain" id="PRO_5016264310" evidence="2">
    <location>
        <begin position="21"/>
        <end position="68"/>
    </location>
</feature>
<protein>
    <submittedName>
        <fullName evidence="3">Uncharacterized protein</fullName>
    </submittedName>
</protein>
<proteinExistence type="predicted"/>
<dbReference type="AlphaFoldDB" id="A0A328AA86"/>
<sequence length="68" mass="7118">MKRALVIAAAIWVAALPAAAQDVWGWSVIIPSVTGTDQLGTVLRNQQSSRTPPAPARAPAALRFTPSP</sequence>
<gene>
    <name evidence="3" type="ORF">DJ018_16145</name>
</gene>
<dbReference type="Proteomes" id="UP000249725">
    <property type="component" value="Unassembled WGS sequence"/>
</dbReference>
<evidence type="ECO:0000313" key="4">
    <source>
        <dbReference type="Proteomes" id="UP000249725"/>
    </source>
</evidence>
<keyword evidence="4" id="KW-1185">Reference proteome</keyword>
<evidence type="ECO:0000256" key="2">
    <source>
        <dbReference type="SAM" id="SignalP"/>
    </source>
</evidence>
<evidence type="ECO:0000313" key="3">
    <source>
        <dbReference type="EMBL" id="RAK51465.1"/>
    </source>
</evidence>
<accession>A0A328AA86</accession>
<dbReference type="EMBL" id="QFYR01000004">
    <property type="protein sequence ID" value="RAK51465.1"/>
    <property type="molecule type" value="Genomic_DNA"/>
</dbReference>